<organism evidence="2 3">
    <name type="scientific">Haemaphysalis longicornis</name>
    <name type="common">Bush tick</name>
    <dbReference type="NCBI Taxonomy" id="44386"/>
    <lineage>
        <taxon>Eukaryota</taxon>
        <taxon>Metazoa</taxon>
        <taxon>Ecdysozoa</taxon>
        <taxon>Arthropoda</taxon>
        <taxon>Chelicerata</taxon>
        <taxon>Arachnida</taxon>
        <taxon>Acari</taxon>
        <taxon>Parasitiformes</taxon>
        <taxon>Ixodida</taxon>
        <taxon>Ixodoidea</taxon>
        <taxon>Ixodidae</taxon>
        <taxon>Haemaphysalinae</taxon>
        <taxon>Haemaphysalis</taxon>
    </lineage>
</organism>
<dbReference type="OMA" id="QNEDEPM"/>
<evidence type="ECO:0000256" key="1">
    <source>
        <dbReference type="SAM" id="MobiDB-lite"/>
    </source>
</evidence>
<feature type="compositionally biased region" description="Basic and acidic residues" evidence="1">
    <location>
        <begin position="93"/>
        <end position="104"/>
    </location>
</feature>
<reference evidence="2 3" key="1">
    <citation type="journal article" date="2020" name="Cell">
        <title>Large-Scale Comparative Analyses of Tick Genomes Elucidate Their Genetic Diversity and Vector Capacities.</title>
        <authorList>
            <consortium name="Tick Genome and Microbiome Consortium (TIGMIC)"/>
            <person name="Jia N."/>
            <person name="Wang J."/>
            <person name="Shi W."/>
            <person name="Du L."/>
            <person name="Sun Y."/>
            <person name="Zhan W."/>
            <person name="Jiang J.F."/>
            <person name="Wang Q."/>
            <person name="Zhang B."/>
            <person name="Ji P."/>
            <person name="Bell-Sakyi L."/>
            <person name="Cui X.M."/>
            <person name="Yuan T.T."/>
            <person name="Jiang B.G."/>
            <person name="Yang W.F."/>
            <person name="Lam T.T."/>
            <person name="Chang Q.C."/>
            <person name="Ding S.J."/>
            <person name="Wang X.J."/>
            <person name="Zhu J.G."/>
            <person name="Ruan X.D."/>
            <person name="Zhao L."/>
            <person name="Wei J.T."/>
            <person name="Ye R.Z."/>
            <person name="Que T.C."/>
            <person name="Du C.H."/>
            <person name="Zhou Y.H."/>
            <person name="Cheng J.X."/>
            <person name="Dai P.F."/>
            <person name="Guo W.B."/>
            <person name="Han X.H."/>
            <person name="Huang E.J."/>
            <person name="Li L.F."/>
            <person name="Wei W."/>
            <person name="Gao Y.C."/>
            <person name="Liu J.Z."/>
            <person name="Shao H.Z."/>
            <person name="Wang X."/>
            <person name="Wang C.C."/>
            <person name="Yang T.C."/>
            <person name="Huo Q.B."/>
            <person name="Li W."/>
            <person name="Chen H.Y."/>
            <person name="Chen S.E."/>
            <person name="Zhou L.G."/>
            <person name="Ni X.B."/>
            <person name="Tian J.H."/>
            <person name="Sheng Y."/>
            <person name="Liu T."/>
            <person name="Pan Y.S."/>
            <person name="Xia L.Y."/>
            <person name="Li J."/>
            <person name="Zhao F."/>
            <person name="Cao W.C."/>
        </authorList>
    </citation>
    <scope>NUCLEOTIDE SEQUENCE [LARGE SCALE GENOMIC DNA]</scope>
    <source>
        <strain evidence="2">HaeL-2018</strain>
    </source>
</reference>
<feature type="compositionally biased region" description="Polar residues" evidence="1">
    <location>
        <begin position="127"/>
        <end position="146"/>
    </location>
</feature>
<feature type="compositionally biased region" description="Low complexity" evidence="1">
    <location>
        <begin position="155"/>
        <end position="164"/>
    </location>
</feature>
<dbReference type="OrthoDB" id="6504155at2759"/>
<dbReference type="Proteomes" id="UP000821853">
    <property type="component" value="Chromosome 10"/>
</dbReference>
<evidence type="ECO:0000313" key="2">
    <source>
        <dbReference type="EMBL" id="KAH9363426.1"/>
    </source>
</evidence>
<protein>
    <submittedName>
        <fullName evidence="2">Uncharacterized protein</fullName>
    </submittedName>
</protein>
<keyword evidence="3" id="KW-1185">Reference proteome</keyword>
<feature type="region of interest" description="Disordered" evidence="1">
    <location>
        <begin position="49"/>
        <end position="227"/>
    </location>
</feature>
<dbReference type="EMBL" id="JABSTR010000002">
    <property type="protein sequence ID" value="KAH9363426.1"/>
    <property type="molecule type" value="Genomic_DNA"/>
</dbReference>
<gene>
    <name evidence="2" type="ORF">HPB48_006038</name>
</gene>
<accession>A0A9J6FK13</accession>
<feature type="compositionally biased region" description="Basic and acidic residues" evidence="1">
    <location>
        <begin position="49"/>
        <end position="60"/>
    </location>
</feature>
<proteinExistence type="predicted"/>
<sequence>MGCANAKAAGVPVARNGDLPLEVTDGSDRANYPLPKVVINGSDFLDNDHHVKATDAEDKVNGNIDPPESETFLPPPEAPQEAEFLAPPEPPQDDDKVAVADRVGETPIDDGNDVIDDIINSVIDDNQGTADDNGNQVPPSDVTTQDQNEDEPMPEAGEGSVADDAAGDDAEVKVEDNADDDIRPEGDVVTDLETGVIADADDRISTGDGSDHTKDTSDAPRDIIGDNDTLPNDIFVDDGFDYNKKKVDRNNDVNELFVQDA</sequence>
<feature type="compositionally biased region" description="Low complexity" evidence="1">
    <location>
        <begin position="117"/>
        <end position="126"/>
    </location>
</feature>
<comment type="caution">
    <text evidence="2">The sequence shown here is derived from an EMBL/GenBank/DDBJ whole genome shotgun (WGS) entry which is preliminary data.</text>
</comment>
<dbReference type="VEuPathDB" id="VectorBase:HLOH_065283"/>
<feature type="compositionally biased region" description="Basic and acidic residues" evidence="1">
    <location>
        <begin position="170"/>
        <end position="186"/>
    </location>
</feature>
<feature type="compositionally biased region" description="Basic and acidic residues" evidence="1">
    <location>
        <begin position="200"/>
        <end position="224"/>
    </location>
</feature>
<feature type="compositionally biased region" description="Acidic residues" evidence="1">
    <location>
        <begin position="107"/>
        <end position="116"/>
    </location>
</feature>
<evidence type="ECO:0000313" key="3">
    <source>
        <dbReference type="Proteomes" id="UP000821853"/>
    </source>
</evidence>
<dbReference type="AlphaFoldDB" id="A0A9J6FK13"/>
<name>A0A9J6FK13_HAELO</name>